<dbReference type="EMBL" id="JABUFE010000001">
    <property type="protein sequence ID" value="NSX53339.1"/>
    <property type="molecule type" value="Genomic_DNA"/>
</dbReference>
<accession>A0ABX2IKD3</accession>
<keyword evidence="2" id="KW-1185">Reference proteome</keyword>
<proteinExistence type="predicted"/>
<gene>
    <name evidence="1" type="ORF">HRQ87_00835</name>
</gene>
<dbReference type="Proteomes" id="UP000777935">
    <property type="component" value="Unassembled WGS sequence"/>
</dbReference>
<evidence type="ECO:0000313" key="1">
    <source>
        <dbReference type="EMBL" id="NSX53339.1"/>
    </source>
</evidence>
<protein>
    <submittedName>
        <fullName evidence="1">Uncharacterized protein</fullName>
    </submittedName>
</protein>
<sequence>MNLFRIIILAGSTFAFGGASYLSYSGVWRESRDAAQSVRVGSSGGGYNSSGRIK</sequence>
<organism evidence="1 2">
    <name type="scientific">Parasulfitobacter algicola</name>
    <dbReference type="NCBI Taxonomy" id="2614809"/>
    <lineage>
        <taxon>Bacteria</taxon>
        <taxon>Pseudomonadati</taxon>
        <taxon>Pseudomonadota</taxon>
        <taxon>Alphaproteobacteria</taxon>
        <taxon>Rhodobacterales</taxon>
        <taxon>Roseobacteraceae</taxon>
        <taxon>Parasulfitobacter</taxon>
    </lineage>
</organism>
<name>A0ABX2IKD3_9RHOB</name>
<evidence type="ECO:0000313" key="2">
    <source>
        <dbReference type="Proteomes" id="UP000777935"/>
    </source>
</evidence>
<reference evidence="1 2" key="1">
    <citation type="submission" date="2020-06" db="EMBL/GenBank/DDBJ databases">
        <title>Sulfitobacter algicola sp. nov., isolated from green algae.</title>
        <authorList>
            <person name="Wang C."/>
        </authorList>
    </citation>
    <scope>NUCLEOTIDE SEQUENCE [LARGE SCALE GENOMIC DNA]</scope>
    <source>
        <strain evidence="1 2">1151</strain>
    </source>
</reference>
<comment type="caution">
    <text evidence="1">The sequence shown here is derived from an EMBL/GenBank/DDBJ whole genome shotgun (WGS) entry which is preliminary data.</text>
</comment>
<dbReference type="RefSeq" id="WP_174134459.1">
    <property type="nucleotide sequence ID" value="NZ_JABUFE010000001.1"/>
</dbReference>